<dbReference type="CDD" id="cd16331">
    <property type="entry name" value="YjgA-like"/>
    <property type="match status" value="1"/>
</dbReference>
<evidence type="ECO:0000313" key="7">
    <source>
        <dbReference type="Proteomes" id="UP000185766"/>
    </source>
</evidence>
<keyword evidence="1 5" id="KW-0963">Cytoplasm</keyword>
<dbReference type="InterPro" id="IPR023153">
    <property type="entry name" value="DarP_sf"/>
</dbReference>
<accession>A0A1H7RUP3</accession>
<gene>
    <name evidence="5" type="primary">darP</name>
    <name evidence="6" type="ORF">SAMN05216214_11611</name>
</gene>
<dbReference type="AlphaFoldDB" id="A0A1H7RUP3"/>
<dbReference type="NCBIfam" id="NF003593">
    <property type="entry name" value="PRK05255.1-1"/>
    <property type="match status" value="1"/>
</dbReference>
<evidence type="ECO:0000256" key="1">
    <source>
        <dbReference type="ARBA" id="ARBA00022490"/>
    </source>
</evidence>
<evidence type="ECO:0000256" key="3">
    <source>
        <dbReference type="ARBA" id="ARBA00022730"/>
    </source>
</evidence>
<keyword evidence="3 5" id="KW-0699">rRNA-binding</keyword>
<dbReference type="SUPFAM" id="SSF158710">
    <property type="entry name" value="PSPTO4464-like"/>
    <property type="match status" value="1"/>
</dbReference>
<comment type="similarity">
    <text evidence="5">Belongs to the DarP family.</text>
</comment>
<dbReference type="RefSeq" id="WP_074870043.1">
    <property type="nucleotide sequence ID" value="NZ_FOAS01000016.1"/>
</dbReference>
<evidence type="ECO:0000313" key="6">
    <source>
        <dbReference type="EMBL" id="SEL63758.1"/>
    </source>
</evidence>
<dbReference type="GO" id="GO:1902626">
    <property type="term" value="P:assembly of large subunit precursor of preribosome"/>
    <property type="evidence" value="ECO:0007669"/>
    <property type="project" value="UniProtKB-UniRule"/>
</dbReference>
<keyword evidence="2 5" id="KW-0690">Ribosome biogenesis</keyword>
<dbReference type="GO" id="GO:0019843">
    <property type="term" value="F:rRNA binding"/>
    <property type="evidence" value="ECO:0007669"/>
    <property type="project" value="UniProtKB-UniRule"/>
</dbReference>
<comment type="subcellular location">
    <subcellularLocation>
        <location evidence="5">Cytoplasm</location>
    </subcellularLocation>
    <text evidence="5">Associates with late stage pre-50S ribosomal subunits.</text>
</comment>
<dbReference type="FunFam" id="1.10.60.30:FF:000002">
    <property type="entry name" value="UPF0307 protein YjgA"/>
    <property type="match status" value="1"/>
</dbReference>
<keyword evidence="7" id="KW-1185">Reference proteome</keyword>
<dbReference type="Proteomes" id="UP000185766">
    <property type="component" value="Unassembled WGS sequence"/>
</dbReference>
<organism evidence="6 7">
    <name type="scientific">Atopomonas hussainii</name>
    <dbReference type="NCBI Taxonomy" id="1429083"/>
    <lineage>
        <taxon>Bacteria</taxon>
        <taxon>Pseudomonadati</taxon>
        <taxon>Pseudomonadota</taxon>
        <taxon>Gammaproteobacteria</taxon>
        <taxon>Pseudomonadales</taxon>
        <taxon>Pseudomonadaceae</taxon>
        <taxon>Atopomonas</taxon>
    </lineage>
</organism>
<proteinExistence type="inferred from homology"/>
<evidence type="ECO:0000256" key="2">
    <source>
        <dbReference type="ARBA" id="ARBA00022517"/>
    </source>
</evidence>
<dbReference type="STRING" id="1429083.GCA_001885685_00218"/>
<dbReference type="GO" id="GO:0005829">
    <property type="term" value="C:cytosol"/>
    <property type="evidence" value="ECO:0007669"/>
    <property type="project" value="TreeGrafter"/>
</dbReference>
<sequence length="172" mass="20460">MTDYYDDQDFQDKSKSQVKRELHALQDLGARLVELGPDVWQRLPLSDALQRALSEAPKHKQHIAKKRHTQFIGKLLREQDLEEVYAMLEQLDNASRSYNERFHALERWRERLLDNEEALTEFLAQYPDADRQQLRQMIRNAQKEAAENKPPATSRKLFKYLRELDEQQRGLL</sequence>
<evidence type="ECO:0000256" key="4">
    <source>
        <dbReference type="ARBA" id="ARBA00022884"/>
    </source>
</evidence>
<dbReference type="EMBL" id="FOAS01000016">
    <property type="protein sequence ID" value="SEL63758.1"/>
    <property type="molecule type" value="Genomic_DNA"/>
</dbReference>
<dbReference type="PIRSF" id="PIRSF016183">
    <property type="entry name" value="UCP016183"/>
    <property type="match status" value="1"/>
</dbReference>
<dbReference type="HAMAP" id="MF_00765">
    <property type="entry name" value="DarP"/>
    <property type="match status" value="1"/>
</dbReference>
<protein>
    <recommendedName>
        <fullName evidence="5">Dual-action ribosomal maturation protein DarP</fullName>
    </recommendedName>
    <alternativeName>
        <fullName evidence="5">Large ribosomal subunit assembly factor DarP</fullName>
    </alternativeName>
</protein>
<name>A0A1H7RUP3_9GAMM</name>
<reference evidence="6 7" key="1">
    <citation type="submission" date="2016-10" db="EMBL/GenBank/DDBJ databases">
        <authorList>
            <person name="de Groot N.N."/>
        </authorList>
    </citation>
    <scope>NUCLEOTIDE SEQUENCE [LARGE SCALE GENOMIC DNA]</scope>
    <source>
        <strain evidence="6 7">JCM 19513</strain>
    </source>
</reference>
<keyword evidence="4 5" id="KW-0694">RNA-binding</keyword>
<dbReference type="PANTHER" id="PTHR38101:SF1">
    <property type="entry name" value="UPF0307 PROTEIN YJGA"/>
    <property type="match status" value="1"/>
</dbReference>
<dbReference type="GO" id="GO:0043022">
    <property type="term" value="F:ribosome binding"/>
    <property type="evidence" value="ECO:0007669"/>
    <property type="project" value="UniProtKB-UniRule"/>
</dbReference>
<comment type="function">
    <text evidence="5">Member of a network of 50S ribosomal subunit biogenesis factors which assembles along the 30S-50S interface, preventing incorrect 23S rRNA structures from forming. Promotes peptidyl transferase center (PTC) maturation.</text>
</comment>
<dbReference type="Gene3D" id="1.10.60.30">
    <property type="entry name" value="PSPTO4464-like domains"/>
    <property type="match status" value="2"/>
</dbReference>
<dbReference type="InterPro" id="IPR006839">
    <property type="entry name" value="DarP"/>
</dbReference>
<dbReference type="PANTHER" id="PTHR38101">
    <property type="entry name" value="UPF0307 PROTEIN YJGA"/>
    <property type="match status" value="1"/>
</dbReference>
<dbReference type="Pfam" id="PF04751">
    <property type="entry name" value="DarP"/>
    <property type="match status" value="1"/>
</dbReference>
<evidence type="ECO:0000256" key="5">
    <source>
        <dbReference type="HAMAP-Rule" id="MF_00765"/>
    </source>
</evidence>